<dbReference type="Gene3D" id="2.40.10.10">
    <property type="entry name" value="Trypsin-like serine proteases"/>
    <property type="match status" value="2"/>
</dbReference>
<dbReference type="GO" id="GO:0006508">
    <property type="term" value="P:proteolysis"/>
    <property type="evidence" value="ECO:0007669"/>
    <property type="project" value="InterPro"/>
</dbReference>
<dbReference type="InterPro" id="IPR043504">
    <property type="entry name" value="Peptidase_S1_PA_chymotrypsin"/>
</dbReference>
<dbReference type="Pfam" id="PF00089">
    <property type="entry name" value="Trypsin"/>
    <property type="match status" value="1"/>
</dbReference>
<reference evidence="4 5" key="1">
    <citation type="submission" date="2024-05" db="EMBL/GenBank/DDBJ databases">
        <authorList>
            <person name="Wallberg A."/>
        </authorList>
    </citation>
    <scope>NUCLEOTIDE SEQUENCE [LARGE SCALE GENOMIC DNA]</scope>
</reference>
<sequence length="141" mass="15630">FTDNIRAACLPYHLRHANFEGETLTVVGWGKFSNDPEIVRLTSPIPRKGRVPVVPLRECQSKYGSTHTLDGTQLCAGTGGTDSCRGDSGGPLNYLDPKKQRFYLVGLVSFGPRVCGINSRPGVYTRIGFFLDWIEDNIRQL</sequence>
<organism evidence="4 5">
    <name type="scientific">Meganyctiphanes norvegica</name>
    <name type="common">Northern krill</name>
    <name type="synonym">Thysanopoda norvegica</name>
    <dbReference type="NCBI Taxonomy" id="48144"/>
    <lineage>
        <taxon>Eukaryota</taxon>
        <taxon>Metazoa</taxon>
        <taxon>Ecdysozoa</taxon>
        <taxon>Arthropoda</taxon>
        <taxon>Crustacea</taxon>
        <taxon>Multicrustacea</taxon>
        <taxon>Malacostraca</taxon>
        <taxon>Eumalacostraca</taxon>
        <taxon>Eucarida</taxon>
        <taxon>Euphausiacea</taxon>
        <taxon>Euphausiidae</taxon>
        <taxon>Meganyctiphanes</taxon>
    </lineage>
</organism>
<comment type="caution">
    <text evidence="4">The sequence shown here is derived from an EMBL/GenBank/DDBJ whole genome shotgun (WGS) entry which is preliminary data.</text>
</comment>
<name>A0AAV2SHW7_MEGNR</name>
<evidence type="ECO:0000256" key="1">
    <source>
        <dbReference type="ARBA" id="ARBA00023157"/>
    </source>
</evidence>
<feature type="domain" description="Peptidase S1" evidence="3">
    <location>
        <begin position="1"/>
        <end position="139"/>
    </location>
</feature>
<dbReference type="InterPro" id="IPR033116">
    <property type="entry name" value="TRYPSIN_SER"/>
</dbReference>
<dbReference type="PROSITE" id="PS00135">
    <property type="entry name" value="TRYPSIN_SER"/>
    <property type="match status" value="1"/>
</dbReference>
<dbReference type="GO" id="GO:0004252">
    <property type="term" value="F:serine-type endopeptidase activity"/>
    <property type="evidence" value="ECO:0007669"/>
    <property type="project" value="InterPro"/>
</dbReference>
<dbReference type="InterPro" id="IPR009003">
    <property type="entry name" value="Peptidase_S1_PA"/>
</dbReference>
<dbReference type="PROSITE" id="PS50240">
    <property type="entry name" value="TRYPSIN_DOM"/>
    <property type="match status" value="1"/>
</dbReference>
<proteinExistence type="inferred from homology"/>
<evidence type="ECO:0000313" key="4">
    <source>
        <dbReference type="EMBL" id="CAL4192420.1"/>
    </source>
</evidence>
<dbReference type="FunFam" id="2.40.10.10:FF:000002">
    <property type="entry name" value="Transmembrane protease serine"/>
    <property type="match status" value="1"/>
</dbReference>
<protein>
    <recommendedName>
        <fullName evidence="3">Peptidase S1 domain-containing protein</fullName>
    </recommendedName>
</protein>
<feature type="non-terminal residue" evidence="4">
    <location>
        <position position="1"/>
    </location>
</feature>
<dbReference type="AlphaFoldDB" id="A0AAV2SHW7"/>
<dbReference type="CDD" id="cd00190">
    <property type="entry name" value="Tryp_SPc"/>
    <property type="match status" value="1"/>
</dbReference>
<gene>
    <name evidence="4" type="ORF">MNOR_LOCUS36736</name>
</gene>
<dbReference type="SUPFAM" id="SSF50494">
    <property type="entry name" value="Trypsin-like serine proteases"/>
    <property type="match status" value="1"/>
</dbReference>
<evidence type="ECO:0000256" key="2">
    <source>
        <dbReference type="ARBA" id="ARBA00024195"/>
    </source>
</evidence>
<dbReference type="PANTHER" id="PTHR24256">
    <property type="entry name" value="TRYPTASE-RELATED"/>
    <property type="match status" value="1"/>
</dbReference>
<keyword evidence="1" id="KW-1015">Disulfide bond</keyword>
<accession>A0AAV2SHW7</accession>
<dbReference type="Proteomes" id="UP001497623">
    <property type="component" value="Unassembled WGS sequence"/>
</dbReference>
<evidence type="ECO:0000313" key="5">
    <source>
        <dbReference type="Proteomes" id="UP001497623"/>
    </source>
</evidence>
<keyword evidence="5" id="KW-1185">Reference proteome</keyword>
<dbReference type="InterPro" id="IPR051487">
    <property type="entry name" value="Ser/Thr_Proteases_Immune/Dev"/>
</dbReference>
<dbReference type="SMART" id="SM00020">
    <property type="entry name" value="Tryp_SPc"/>
    <property type="match status" value="1"/>
</dbReference>
<dbReference type="InterPro" id="IPR001254">
    <property type="entry name" value="Trypsin_dom"/>
</dbReference>
<evidence type="ECO:0000259" key="3">
    <source>
        <dbReference type="PROSITE" id="PS50240"/>
    </source>
</evidence>
<dbReference type="EMBL" id="CAXKWB010068803">
    <property type="protein sequence ID" value="CAL4192420.1"/>
    <property type="molecule type" value="Genomic_DNA"/>
</dbReference>
<comment type="similarity">
    <text evidence="2">Belongs to the peptidase S1 family. CLIP subfamily.</text>
</comment>